<accession>A0A4Z2FQA3</accession>
<keyword evidence="3" id="KW-1185">Reference proteome</keyword>
<sequence length="108" mass="11664">MLSHGQRITAPLPHSEAGPRHHGLSYQKAAGRSGGVEPSLSWRPVCRYRGRRPAGDRPMRNRPARSGVFLAGKVKLCLRESSGLRAVGGNRDGPDRQPPPPRPRAGSS</sequence>
<dbReference type="Proteomes" id="UP000314294">
    <property type="component" value="Unassembled WGS sequence"/>
</dbReference>
<name>A0A4Z2FQA3_9TELE</name>
<feature type="region of interest" description="Disordered" evidence="1">
    <location>
        <begin position="1"/>
        <end position="41"/>
    </location>
</feature>
<reference evidence="2 3" key="1">
    <citation type="submission" date="2019-03" db="EMBL/GenBank/DDBJ databases">
        <title>First draft genome of Liparis tanakae, snailfish: a comprehensive survey of snailfish specific genes.</title>
        <authorList>
            <person name="Kim W."/>
            <person name="Song I."/>
            <person name="Jeong J.-H."/>
            <person name="Kim D."/>
            <person name="Kim S."/>
            <person name="Ryu S."/>
            <person name="Song J.Y."/>
            <person name="Lee S.K."/>
        </authorList>
    </citation>
    <scope>NUCLEOTIDE SEQUENCE [LARGE SCALE GENOMIC DNA]</scope>
    <source>
        <tissue evidence="2">Muscle</tissue>
    </source>
</reference>
<evidence type="ECO:0000313" key="2">
    <source>
        <dbReference type="EMBL" id="TNN43105.1"/>
    </source>
</evidence>
<feature type="compositionally biased region" description="Pro residues" evidence="1">
    <location>
        <begin position="96"/>
        <end position="108"/>
    </location>
</feature>
<feature type="region of interest" description="Disordered" evidence="1">
    <location>
        <begin position="82"/>
        <end position="108"/>
    </location>
</feature>
<evidence type="ECO:0000313" key="3">
    <source>
        <dbReference type="Proteomes" id="UP000314294"/>
    </source>
</evidence>
<organism evidence="2 3">
    <name type="scientific">Liparis tanakae</name>
    <name type="common">Tanaka's snailfish</name>
    <dbReference type="NCBI Taxonomy" id="230148"/>
    <lineage>
        <taxon>Eukaryota</taxon>
        <taxon>Metazoa</taxon>
        <taxon>Chordata</taxon>
        <taxon>Craniata</taxon>
        <taxon>Vertebrata</taxon>
        <taxon>Euteleostomi</taxon>
        <taxon>Actinopterygii</taxon>
        <taxon>Neopterygii</taxon>
        <taxon>Teleostei</taxon>
        <taxon>Neoteleostei</taxon>
        <taxon>Acanthomorphata</taxon>
        <taxon>Eupercaria</taxon>
        <taxon>Perciformes</taxon>
        <taxon>Cottioidei</taxon>
        <taxon>Cottales</taxon>
        <taxon>Liparidae</taxon>
        <taxon>Liparis</taxon>
    </lineage>
</organism>
<evidence type="ECO:0000256" key="1">
    <source>
        <dbReference type="SAM" id="MobiDB-lite"/>
    </source>
</evidence>
<protein>
    <submittedName>
        <fullName evidence="2">Uncharacterized protein</fullName>
    </submittedName>
</protein>
<proteinExistence type="predicted"/>
<dbReference type="AlphaFoldDB" id="A0A4Z2FQA3"/>
<comment type="caution">
    <text evidence="2">The sequence shown here is derived from an EMBL/GenBank/DDBJ whole genome shotgun (WGS) entry which is preliminary data.</text>
</comment>
<dbReference type="EMBL" id="SRLO01000990">
    <property type="protein sequence ID" value="TNN43105.1"/>
    <property type="molecule type" value="Genomic_DNA"/>
</dbReference>
<gene>
    <name evidence="2" type="ORF">EYF80_046714</name>
</gene>